<accession>A0A167N9L7</accession>
<organism evidence="5 6">
    <name type="scientific">Niveomyces insectorum RCEF 264</name>
    <dbReference type="NCBI Taxonomy" id="1081102"/>
    <lineage>
        <taxon>Eukaryota</taxon>
        <taxon>Fungi</taxon>
        <taxon>Dikarya</taxon>
        <taxon>Ascomycota</taxon>
        <taxon>Pezizomycotina</taxon>
        <taxon>Sordariomycetes</taxon>
        <taxon>Hypocreomycetidae</taxon>
        <taxon>Hypocreales</taxon>
        <taxon>Cordycipitaceae</taxon>
        <taxon>Niveomyces</taxon>
    </lineage>
</organism>
<keyword evidence="6" id="KW-1185">Reference proteome</keyword>
<evidence type="ECO:0000313" key="6">
    <source>
        <dbReference type="Proteomes" id="UP000076874"/>
    </source>
</evidence>
<evidence type="ECO:0000256" key="1">
    <source>
        <dbReference type="ARBA" id="ARBA00009199"/>
    </source>
</evidence>
<feature type="active site" description="Acyl-ester intermediate" evidence="3">
    <location>
        <position position="229"/>
    </location>
</feature>
<evidence type="ECO:0000256" key="2">
    <source>
        <dbReference type="ARBA" id="ARBA00022801"/>
    </source>
</evidence>
<feature type="active site" description="Charge relay system" evidence="3">
    <location>
        <position position="205"/>
    </location>
</feature>
<comment type="caution">
    <text evidence="5">The sequence shown here is derived from an EMBL/GenBank/DDBJ whole genome shotgun (WGS) entry which is preliminary data.</text>
</comment>
<dbReference type="SUPFAM" id="SSF75304">
    <property type="entry name" value="Amidase signature (AS) enzymes"/>
    <property type="match status" value="1"/>
</dbReference>
<proteinExistence type="inferred from homology"/>
<dbReference type="GO" id="GO:0016787">
    <property type="term" value="F:hydrolase activity"/>
    <property type="evidence" value="ECO:0007669"/>
    <property type="project" value="UniProtKB-KW"/>
</dbReference>
<evidence type="ECO:0000256" key="3">
    <source>
        <dbReference type="PIRSR" id="PIRSR001221-1"/>
    </source>
</evidence>
<dbReference type="Gene3D" id="3.90.1300.10">
    <property type="entry name" value="Amidase signature (AS) domain"/>
    <property type="match status" value="1"/>
</dbReference>
<dbReference type="AlphaFoldDB" id="A0A167N9L7"/>
<evidence type="ECO:0000259" key="4">
    <source>
        <dbReference type="Pfam" id="PF01425"/>
    </source>
</evidence>
<name>A0A167N9L7_9HYPO</name>
<dbReference type="OrthoDB" id="6428749at2759"/>
<evidence type="ECO:0000313" key="5">
    <source>
        <dbReference type="EMBL" id="OAA55296.1"/>
    </source>
</evidence>
<feature type="domain" description="Amidase" evidence="4">
    <location>
        <begin position="74"/>
        <end position="534"/>
    </location>
</feature>
<dbReference type="InterPro" id="IPR036928">
    <property type="entry name" value="AS_sf"/>
</dbReference>
<dbReference type="Proteomes" id="UP000076874">
    <property type="component" value="Unassembled WGS sequence"/>
</dbReference>
<dbReference type="PIRSF" id="PIRSF001221">
    <property type="entry name" value="Amidase_fungi"/>
    <property type="match status" value="1"/>
</dbReference>
<dbReference type="EMBL" id="AZHD01000020">
    <property type="protein sequence ID" value="OAA55296.1"/>
    <property type="molecule type" value="Genomic_DNA"/>
</dbReference>
<reference evidence="5 6" key="1">
    <citation type="journal article" date="2016" name="Genome Biol. Evol.">
        <title>Divergent and convergent evolution of fungal pathogenicity.</title>
        <authorList>
            <person name="Shang Y."/>
            <person name="Xiao G."/>
            <person name="Zheng P."/>
            <person name="Cen K."/>
            <person name="Zhan S."/>
            <person name="Wang C."/>
        </authorList>
    </citation>
    <scope>NUCLEOTIDE SEQUENCE [LARGE SCALE GENOMIC DNA]</scope>
    <source>
        <strain evidence="5 6">RCEF 264</strain>
    </source>
</reference>
<protein>
    <submittedName>
        <fullName evidence="5">Amidase</fullName>
    </submittedName>
</protein>
<dbReference type="PANTHER" id="PTHR46072">
    <property type="entry name" value="AMIDASE-RELATED-RELATED"/>
    <property type="match status" value="1"/>
</dbReference>
<sequence>MESWETIASACQSAVLNAIPDKWKLPTPPAASVTDVTGIPRSCGLLTPAQLDITEQTADALVKQLRSGQLTSVEVTEAFCARAAIAHQCVNCLTSYFYEEALARAKKLDDILKTTGKPVGPLHGLPIAIKDHFLMKGKPATFAAVAWHNNIADSDASIVEALQNAGVVPFARTTMPQTGMMLQTVSNLWGRTLNPFNRGFSAGGSSGGDGALVGMHGSPFCPSTDIGGSIRAPATFNGLYGIRPTAERIPKTGLTTSATGQISIKVSCGPICHSVADIKLATQVVLQHYDYIGYEPSCIPFPWNDSVALPEKLCFGVLRNDGVVTPHPPIQRSINETVQRLEAAGHKVIEFQPPLDFWEMAQDLWKLYFQTGAKETKALVAASGEPLTENFSWYLDTFKIKELTVPELFKLNTKLGQYRRQFYQIWTATKEQTGTGRPMDGLICPCAPSAGFPHEFPVWWGYFALWNLLDYPSTILPLKGFKIDPKTDPKDTTYVPKTNTPFDRMNAEIYDPELWKNQPVCVQIVKPPFKDEELIAVTEVVDAACNR</sequence>
<dbReference type="Pfam" id="PF01425">
    <property type="entry name" value="Amidase"/>
    <property type="match status" value="1"/>
</dbReference>
<comment type="similarity">
    <text evidence="1">Belongs to the amidase family.</text>
</comment>
<dbReference type="STRING" id="1081102.A0A167N9L7"/>
<gene>
    <name evidence="5" type="ORF">SPI_08391</name>
</gene>
<keyword evidence="2" id="KW-0378">Hydrolase</keyword>
<feature type="active site" description="Charge relay system" evidence="3">
    <location>
        <position position="130"/>
    </location>
</feature>
<dbReference type="InterPro" id="IPR023631">
    <property type="entry name" value="Amidase_dom"/>
</dbReference>